<proteinExistence type="predicted"/>
<dbReference type="OrthoDB" id="5966605at2"/>
<sequence length="62" mass="7024">MGIVIPFPRKQVIDDELAVQLWELVMAGEIGTPEFRRLDAEIRRRRELREPAAVAGAAGPRR</sequence>
<reference evidence="1 2" key="1">
    <citation type="submission" date="2018-03" db="EMBL/GenBank/DDBJ databases">
        <title>Arenimonas caeni sp. nov., isolated from activated sludge.</title>
        <authorList>
            <person name="Liu H."/>
        </authorList>
    </citation>
    <scope>NUCLEOTIDE SEQUENCE [LARGE SCALE GENOMIC DNA]</scope>
    <source>
        <strain evidence="2">z29</strain>
    </source>
</reference>
<keyword evidence="2" id="KW-1185">Reference proteome</keyword>
<gene>
    <name evidence="1" type="ORF">C6N40_03950</name>
</gene>
<evidence type="ECO:0008006" key="3">
    <source>
        <dbReference type="Google" id="ProtNLM"/>
    </source>
</evidence>
<dbReference type="EMBL" id="PVLF01000003">
    <property type="protein sequence ID" value="PRH83311.1"/>
    <property type="molecule type" value="Genomic_DNA"/>
</dbReference>
<comment type="caution">
    <text evidence="1">The sequence shown here is derived from an EMBL/GenBank/DDBJ whole genome shotgun (WGS) entry which is preliminary data.</text>
</comment>
<dbReference type="AlphaFoldDB" id="A0A2P6MBE8"/>
<evidence type="ECO:0000313" key="1">
    <source>
        <dbReference type="EMBL" id="PRH83311.1"/>
    </source>
</evidence>
<name>A0A2P6MBE8_9GAMM</name>
<dbReference type="RefSeq" id="WP_106989688.1">
    <property type="nucleotide sequence ID" value="NZ_JAVEVW010000095.1"/>
</dbReference>
<dbReference type="Proteomes" id="UP000241736">
    <property type="component" value="Unassembled WGS sequence"/>
</dbReference>
<evidence type="ECO:0000313" key="2">
    <source>
        <dbReference type="Proteomes" id="UP000241736"/>
    </source>
</evidence>
<accession>A0A2P6MBE8</accession>
<organism evidence="1 2">
    <name type="scientific">Arenimonas caeni</name>
    <dbReference type="NCBI Taxonomy" id="2058085"/>
    <lineage>
        <taxon>Bacteria</taxon>
        <taxon>Pseudomonadati</taxon>
        <taxon>Pseudomonadota</taxon>
        <taxon>Gammaproteobacteria</taxon>
        <taxon>Lysobacterales</taxon>
        <taxon>Lysobacteraceae</taxon>
        <taxon>Arenimonas</taxon>
    </lineage>
</organism>
<protein>
    <recommendedName>
        <fullName evidence="3">Addiction module protein</fullName>
    </recommendedName>
</protein>